<proteinExistence type="inferred from homology"/>
<dbReference type="PANTHER" id="PTHR23248">
    <property type="entry name" value="PHOSPHOLIPID SCRAMBLASE-RELATED"/>
    <property type="match status" value="1"/>
</dbReference>
<dbReference type="GO" id="GO:0005886">
    <property type="term" value="C:plasma membrane"/>
    <property type="evidence" value="ECO:0007669"/>
    <property type="project" value="TreeGrafter"/>
</dbReference>
<reference evidence="3 4" key="1">
    <citation type="submission" date="2015-12" db="EMBL/GenBank/DDBJ databases">
        <title>The genome of Folsomia candida.</title>
        <authorList>
            <person name="Faddeeva A."/>
            <person name="Derks M.F."/>
            <person name="Anvar Y."/>
            <person name="Smit S."/>
            <person name="Van Straalen N."/>
            <person name="Roelofs D."/>
        </authorList>
    </citation>
    <scope>NUCLEOTIDE SEQUENCE [LARGE SCALE GENOMIC DNA]</scope>
    <source>
        <strain evidence="3 4">VU population</strain>
        <tissue evidence="3">Whole body</tissue>
    </source>
</reference>
<feature type="compositionally biased region" description="Polar residues" evidence="2">
    <location>
        <begin position="112"/>
        <end position="129"/>
    </location>
</feature>
<feature type="region of interest" description="Disordered" evidence="2">
    <location>
        <begin position="200"/>
        <end position="300"/>
    </location>
</feature>
<accession>A0A226F739</accession>
<feature type="compositionally biased region" description="Basic and acidic residues" evidence="2">
    <location>
        <begin position="240"/>
        <end position="260"/>
    </location>
</feature>
<gene>
    <name evidence="3" type="ORF">Fcan01_03026</name>
</gene>
<feature type="compositionally biased region" description="Basic and acidic residues" evidence="2">
    <location>
        <begin position="18"/>
        <end position="33"/>
    </location>
</feature>
<dbReference type="Pfam" id="PF03803">
    <property type="entry name" value="Scramblase"/>
    <property type="match status" value="1"/>
</dbReference>
<dbReference type="OrthoDB" id="191150at2759"/>
<feature type="compositionally biased region" description="Polar residues" evidence="2">
    <location>
        <begin position="1"/>
        <end position="17"/>
    </location>
</feature>
<evidence type="ECO:0000256" key="2">
    <source>
        <dbReference type="SAM" id="MobiDB-lite"/>
    </source>
</evidence>
<sequence>MNNNSKDAGHRSSFSSDPTKKTKNEVSKEHPELRQFQSNKHLPDFTEALYEMTQLPNAHHDHKHGGTHHRHSDPQSSHKAKTSLSTHGHPTSTHHGEESSHHHTGRSHNQRRTLASTTNDASRASSSLAQPPPGFDPATQSLQVFMDLNKIPKMGPFLHQNEDLMQEFMQHLDLAYAVSQDKELAKSIMADRTVWKNLLSSKEQENRNQRKSRKSLAVQQHHRHSGPSAVTSHGHHEHRTSRDSAGHRHEHRTSRDSAGHRREHRSFAVTKHGHRTSAFPGQNPDKHNHDPSTTTRHLSIAPSRNLPIRNSRVYAPSSRSSMYMKSTTENTSVASTTTRRLSLAYPYDGEGVLPPNAPAALKQMSNSGYLYLRRHIEPNDKFLVCGKVSNYFEILDTNGKKMYRALEGSETYCNAICPAYSISITEIEDGDDMDEDLVIMEKRFHYFSAKRYIKVFSPPGSYIGKVNQTWKSEEKATFILTDKIGHDMIKIMVSQCPFDREKLSEFKLFSIDTDTAIGAIIGKYVAPSSNKSPGEYHYQVKYPKDLNLHIKLLITAAWILIYKLYFDKELRKELKEFIKCIKKQKEKEE</sequence>
<feature type="compositionally biased region" description="Basic residues" evidence="2">
    <location>
        <begin position="102"/>
        <end position="111"/>
    </location>
</feature>
<name>A0A226F739_FOLCA</name>
<dbReference type="GO" id="GO:0017128">
    <property type="term" value="F:phospholipid scramblase activity"/>
    <property type="evidence" value="ECO:0007669"/>
    <property type="project" value="InterPro"/>
</dbReference>
<organism evidence="3 4">
    <name type="scientific">Folsomia candida</name>
    <name type="common">Springtail</name>
    <dbReference type="NCBI Taxonomy" id="158441"/>
    <lineage>
        <taxon>Eukaryota</taxon>
        <taxon>Metazoa</taxon>
        <taxon>Ecdysozoa</taxon>
        <taxon>Arthropoda</taxon>
        <taxon>Hexapoda</taxon>
        <taxon>Collembola</taxon>
        <taxon>Entomobryomorpha</taxon>
        <taxon>Isotomoidea</taxon>
        <taxon>Isotomidae</taxon>
        <taxon>Proisotominae</taxon>
        <taxon>Folsomia</taxon>
    </lineage>
</organism>
<feature type="compositionally biased region" description="Low complexity" evidence="2">
    <location>
        <begin position="82"/>
        <end position="93"/>
    </location>
</feature>
<feature type="compositionally biased region" description="Basic residues" evidence="2">
    <location>
        <begin position="60"/>
        <end position="71"/>
    </location>
</feature>
<dbReference type="PANTHER" id="PTHR23248:SF9">
    <property type="entry name" value="PHOSPHOLIPID SCRAMBLASE"/>
    <property type="match status" value="1"/>
</dbReference>
<evidence type="ECO:0000256" key="1">
    <source>
        <dbReference type="ARBA" id="ARBA00005350"/>
    </source>
</evidence>
<evidence type="ECO:0000313" key="3">
    <source>
        <dbReference type="EMBL" id="OXA65021.1"/>
    </source>
</evidence>
<feature type="region of interest" description="Disordered" evidence="2">
    <location>
        <begin position="1"/>
        <end position="44"/>
    </location>
</feature>
<dbReference type="InterPro" id="IPR005552">
    <property type="entry name" value="Scramblase"/>
</dbReference>
<dbReference type="AlphaFoldDB" id="A0A226F739"/>
<feature type="region of interest" description="Disordered" evidence="2">
    <location>
        <begin position="58"/>
        <end position="139"/>
    </location>
</feature>
<evidence type="ECO:0000313" key="4">
    <source>
        <dbReference type="Proteomes" id="UP000198287"/>
    </source>
</evidence>
<keyword evidence="4" id="KW-1185">Reference proteome</keyword>
<comment type="caution">
    <text evidence="3">The sequence shown here is derived from an EMBL/GenBank/DDBJ whole genome shotgun (WGS) entry which is preliminary data.</text>
</comment>
<comment type="similarity">
    <text evidence="1">Belongs to the phospholipid scramblase family.</text>
</comment>
<dbReference type="Proteomes" id="UP000198287">
    <property type="component" value="Unassembled WGS sequence"/>
</dbReference>
<dbReference type="EMBL" id="LNIX01000001">
    <property type="protein sequence ID" value="OXA65021.1"/>
    <property type="molecule type" value="Genomic_DNA"/>
</dbReference>
<feature type="compositionally biased region" description="Basic residues" evidence="2">
    <location>
        <begin position="209"/>
        <end position="225"/>
    </location>
</feature>
<protein>
    <submittedName>
        <fullName evidence="3">Phospholipid scramblase 4</fullName>
    </submittedName>
</protein>